<dbReference type="Proteomes" id="UP000243519">
    <property type="component" value="Unassembled WGS sequence"/>
</dbReference>
<comment type="subcellular location">
    <subcellularLocation>
        <location evidence="1 7">Endoplasmic reticulum membrane</location>
        <topology evidence="1 7">Multi-pass membrane protein</topology>
    </subcellularLocation>
</comment>
<accession>A0A178FPD4</accession>
<comment type="function">
    <text evidence="7">May be involved in the degradation of misfolded endoplasmic reticulum (ER) luminal proteins.</text>
</comment>
<dbReference type="InterPro" id="IPR035952">
    <property type="entry name" value="Rhomboid-like_sf"/>
</dbReference>
<keyword evidence="3 7" id="KW-0812">Transmembrane</keyword>
<comment type="similarity">
    <text evidence="2 7">Belongs to the derlin family.</text>
</comment>
<keyword evidence="10" id="KW-1185">Reference proteome</keyword>
<evidence type="ECO:0000256" key="8">
    <source>
        <dbReference type="SAM" id="MobiDB-lite"/>
    </source>
</evidence>
<feature type="compositionally biased region" description="Polar residues" evidence="8">
    <location>
        <begin position="278"/>
        <end position="288"/>
    </location>
</feature>
<proteinExistence type="inferred from homology"/>
<dbReference type="SUPFAM" id="SSF144091">
    <property type="entry name" value="Rhomboid-like"/>
    <property type="match status" value="1"/>
</dbReference>
<feature type="transmembrane region" description="Helical" evidence="7">
    <location>
        <begin position="92"/>
        <end position="112"/>
    </location>
</feature>
<dbReference type="GO" id="GO:0005789">
    <property type="term" value="C:endoplasmic reticulum membrane"/>
    <property type="evidence" value="ECO:0007669"/>
    <property type="project" value="UniProtKB-SubCell"/>
</dbReference>
<reference evidence="9 10" key="1">
    <citation type="submission" date="2016-05" db="EMBL/GenBank/DDBJ databases">
        <title>Genome sequencing of Trichophyton violaceum CMCC(F)T3l isolated from hair.</title>
        <authorList>
            <person name="Zhan P."/>
            <person name="Tao Y."/>
            <person name="Liu W."/>
        </authorList>
    </citation>
    <scope>NUCLEOTIDE SEQUENCE [LARGE SCALE GENOMIC DNA]</scope>
    <source>
        <strain evidence="10">CMCC(F)T3l</strain>
    </source>
</reference>
<feature type="region of interest" description="Disordered" evidence="8">
    <location>
        <begin position="268"/>
        <end position="314"/>
    </location>
</feature>
<feature type="compositionally biased region" description="Gly residues" evidence="8">
    <location>
        <begin position="296"/>
        <end position="314"/>
    </location>
</feature>
<organism evidence="9 10">
    <name type="scientific">Trichophyton violaceum</name>
    <dbReference type="NCBI Taxonomy" id="34388"/>
    <lineage>
        <taxon>Eukaryota</taxon>
        <taxon>Fungi</taxon>
        <taxon>Dikarya</taxon>
        <taxon>Ascomycota</taxon>
        <taxon>Pezizomycotina</taxon>
        <taxon>Eurotiomycetes</taxon>
        <taxon>Eurotiomycetidae</taxon>
        <taxon>Onygenales</taxon>
        <taxon>Arthrodermataceae</taxon>
        <taxon>Trichophyton</taxon>
    </lineage>
</organism>
<feature type="transmembrane region" description="Helical" evidence="7">
    <location>
        <begin position="20"/>
        <end position="40"/>
    </location>
</feature>
<feature type="transmembrane region" description="Helical" evidence="7">
    <location>
        <begin position="159"/>
        <end position="180"/>
    </location>
</feature>
<gene>
    <name evidence="9" type="ORF">A7D00_1510</name>
</gene>
<evidence type="ECO:0000256" key="1">
    <source>
        <dbReference type="ARBA" id="ARBA00004477"/>
    </source>
</evidence>
<dbReference type="Pfam" id="PF04511">
    <property type="entry name" value="DER1"/>
    <property type="match status" value="2"/>
</dbReference>
<evidence type="ECO:0000256" key="2">
    <source>
        <dbReference type="ARBA" id="ARBA00008917"/>
    </source>
</evidence>
<dbReference type="OrthoDB" id="19102at2759"/>
<evidence type="ECO:0000313" key="9">
    <source>
        <dbReference type="EMBL" id="OAL73483.1"/>
    </source>
</evidence>
<evidence type="ECO:0000256" key="6">
    <source>
        <dbReference type="ARBA" id="ARBA00023136"/>
    </source>
</evidence>
<dbReference type="EMBL" id="LHPN01000002">
    <property type="protein sequence ID" value="OAL73483.1"/>
    <property type="molecule type" value="Genomic_DNA"/>
</dbReference>
<dbReference type="InterPro" id="IPR007599">
    <property type="entry name" value="DER1"/>
</dbReference>
<comment type="caution">
    <text evidence="9">The sequence shown here is derived from an EMBL/GenBank/DDBJ whole genome shotgun (WGS) entry which is preliminary data.</text>
</comment>
<protein>
    <recommendedName>
        <fullName evidence="7">Derlin</fullName>
    </recommendedName>
</protein>
<name>A0A178FPD4_TRIVO</name>
<keyword evidence="6 7" id="KW-0472">Membrane</keyword>
<dbReference type="GO" id="GO:0006950">
    <property type="term" value="P:response to stress"/>
    <property type="evidence" value="ECO:0007669"/>
    <property type="project" value="UniProtKB-ARBA"/>
</dbReference>
<evidence type="ECO:0000313" key="10">
    <source>
        <dbReference type="Proteomes" id="UP000243519"/>
    </source>
</evidence>
<sequence>MDKFWAAPPVSRTLTAVTFVQSVLVHGGFLNGMHVVFLLPRILQIPPQLWRLVTPFFLTGGGIGFFLDLYFLFQYASDIEVNSPRFSGPGDFVTYVIFVAIFILVSGHSFLASREGYKLGLYPILSSFFAKHLLNLPAQPLLAAAVPEFEGDYPCTSCIPIIRIISILQALSLAFLTTLAQDNAGKKMAFIFFQIPAEYLPFASLIATLVLSGQHAAVTQACGILAAHLYEFLTRIYPDFGGGTNYIQTPRFIQNIFGSSGNYVKAHGGYRKHRPGDGNSSDSRSTGQSTGSWFSGLGGGSWKGRGAGRKLGTG</sequence>
<evidence type="ECO:0000256" key="4">
    <source>
        <dbReference type="ARBA" id="ARBA00022824"/>
    </source>
</evidence>
<evidence type="ECO:0000256" key="7">
    <source>
        <dbReference type="RuleBase" id="RU363059"/>
    </source>
</evidence>
<dbReference type="AlphaFoldDB" id="A0A178FPD4"/>
<keyword evidence="5 7" id="KW-1133">Transmembrane helix</keyword>
<evidence type="ECO:0000256" key="3">
    <source>
        <dbReference type="ARBA" id="ARBA00022692"/>
    </source>
</evidence>
<keyword evidence="4 7" id="KW-0256">Endoplasmic reticulum</keyword>
<dbReference type="PANTHER" id="PTHR11009">
    <property type="entry name" value="DER1-LIKE PROTEIN, DERLIN"/>
    <property type="match status" value="1"/>
</dbReference>
<feature type="transmembrane region" description="Helical" evidence="7">
    <location>
        <begin position="52"/>
        <end position="72"/>
    </location>
</feature>
<evidence type="ECO:0000256" key="5">
    <source>
        <dbReference type="ARBA" id="ARBA00022989"/>
    </source>
</evidence>